<protein>
    <submittedName>
        <fullName evidence="2">Uncharacterized protein</fullName>
    </submittedName>
</protein>
<dbReference type="RefSeq" id="WP_190177310.1">
    <property type="nucleotide sequence ID" value="NZ_BMVF01000004.1"/>
</dbReference>
<dbReference type="EMBL" id="BMVF01000004">
    <property type="protein sequence ID" value="GHD87442.1"/>
    <property type="molecule type" value="Genomic_DNA"/>
</dbReference>
<sequence length="61" mass="5857">MCHATNTFTTAVTANADPAVPTTADPAVAPDMGAPVSVCAKGAPDRGLPPGAPVPGEGRSA</sequence>
<dbReference type="AlphaFoldDB" id="A0A918Y1A2"/>
<proteinExistence type="predicted"/>
<feature type="region of interest" description="Disordered" evidence="1">
    <location>
        <begin position="39"/>
        <end position="61"/>
    </location>
</feature>
<organism evidence="2 3">
    <name type="scientific">Streptomyces naganishii JCM 4654</name>
    <dbReference type="NCBI Taxonomy" id="1306179"/>
    <lineage>
        <taxon>Bacteria</taxon>
        <taxon>Bacillati</taxon>
        <taxon>Actinomycetota</taxon>
        <taxon>Actinomycetes</taxon>
        <taxon>Kitasatosporales</taxon>
        <taxon>Streptomycetaceae</taxon>
        <taxon>Streptomyces</taxon>
    </lineage>
</organism>
<name>A0A918Y1A2_9ACTN</name>
<comment type="caution">
    <text evidence="2">The sequence shown here is derived from an EMBL/GenBank/DDBJ whole genome shotgun (WGS) entry which is preliminary data.</text>
</comment>
<reference evidence="2" key="1">
    <citation type="journal article" date="2014" name="Int. J. Syst. Evol. Microbiol.">
        <title>Complete genome sequence of Corynebacterium casei LMG S-19264T (=DSM 44701T), isolated from a smear-ripened cheese.</title>
        <authorList>
            <consortium name="US DOE Joint Genome Institute (JGI-PGF)"/>
            <person name="Walter F."/>
            <person name="Albersmeier A."/>
            <person name="Kalinowski J."/>
            <person name="Ruckert C."/>
        </authorList>
    </citation>
    <scope>NUCLEOTIDE SEQUENCE</scope>
    <source>
        <strain evidence="2">JCM 4654</strain>
    </source>
</reference>
<gene>
    <name evidence="2" type="ORF">GCM10010508_19590</name>
</gene>
<keyword evidence="3" id="KW-1185">Reference proteome</keyword>
<evidence type="ECO:0000313" key="2">
    <source>
        <dbReference type="EMBL" id="GHD87442.1"/>
    </source>
</evidence>
<reference evidence="2" key="2">
    <citation type="submission" date="2020-09" db="EMBL/GenBank/DDBJ databases">
        <authorList>
            <person name="Sun Q."/>
            <person name="Ohkuma M."/>
        </authorList>
    </citation>
    <scope>NUCLEOTIDE SEQUENCE</scope>
    <source>
        <strain evidence="2">JCM 4654</strain>
    </source>
</reference>
<dbReference type="Proteomes" id="UP000608955">
    <property type="component" value="Unassembled WGS sequence"/>
</dbReference>
<accession>A0A918Y1A2</accession>
<evidence type="ECO:0000313" key="3">
    <source>
        <dbReference type="Proteomes" id="UP000608955"/>
    </source>
</evidence>
<evidence type="ECO:0000256" key="1">
    <source>
        <dbReference type="SAM" id="MobiDB-lite"/>
    </source>
</evidence>